<dbReference type="RefSeq" id="WP_099149396.1">
    <property type="nucleotide sequence ID" value="NZ_PDUD01000011.1"/>
</dbReference>
<organism evidence="2 3">
    <name type="scientific">Flavilitoribacter nigricans (strain ATCC 23147 / DSM 23189 / NBRC 102662 / NCIMB 1420 / SS-2)</name>
    <name type="common">Lewinella nigricans</name>
    <dbReference type="NCBI Taxonomy" id="1122177"/>
    <lineage>
        <taxon>Bacteria</taxon>
        <taxon>Pseudomonadati</taxon>
        <taxon>Bacteroidota</taxon>
        <taxon>Saprospiria</taxon>
        <taxon>Saprospirales</taxon>
        <taxon>Lewinellaceae</taxon>
        <taxon>Flavilitoribacter</taxon>
    </lineage>
</organism>
<protein>
    <recommendedName>
        <fullName evidence="4">SH3 domain-containing protein</fullName>
    </recommendedName>
</protein>
<dbReference type="Proteomes" id="UP000223913">
    <property type="component" value="Unassembled WGS sequence"/>
</dbReference>
<dbReference type="EMBL" id="PDUD01000011">
    <property type="protein sequence ID" value="PHN07060.1"/>
    <property type="molecule type" value="Genomic_DNA"/>
</dbReference>
<keyword evidence="3" id="KW-1185">Reference proteome</keyword>
<reference evidence="2 3" key="1">
    <citation type="submission" date="2017-10" db="EMBL/GenBank/DDBJ databases">
        <title>The draft genome sequence of Lewinella nigricans NBRC 102662.</title>
        <authorList>
            <person name="Wang K."/>
        </authorList>
    </citation>
    <scope>NUCLEOTIDE SEQUENCE [LARGE SCALE GENOMIC DNA]</scope>
    <source>
        <strain evidence="2 3">NBRC 102662</strain>
    </source>
</reference>
<dbReference type="OrthoDB" id="1410098at2"/>
<feature type="signal peptide" evidence="1">
    <location>
        <begin position="1"/>
        <end position="21"/>
    </location>
</feature>
<proteinExistence type="predicted"/>
<evidence type="ECO:0000313" key="3">
    <source>
        <dbReference type="Proteomes" id="UP000223913"/>
    </source>
</evidence>
<comment type="caution">
    <text evidence="2">The sequence shown here is derived from an EMBL/GenBank/DDBJ whole genome shotgun (WGS) entry which is preliminary data.</text>
</comment>
<gene>
    <name evidence="2" type="ORF">CRP01_07460</name>
</gene>
<evidence type="ECO:0000256" key="1">
    <source>
        <dbReference type="SAM" id="SignalP"/>
    </source>
</evidence>
<name>A0A2D0NFA2_FLAN2</name>
<dbReference type="AlphaFoldDB" id="A0A2D0NFA2"/>
<evidence type="ECO:0000313" key="2">
    <source>
        <dbReference type="EMBL" id="PHN07060.1"/>
    </source>
</evidence>
<sequence length="281" mass="31530">MKRDLLLHIIVLLIGYQSAQAQFDTPHRPYGTFEPGETVLLFGDRVNLRDAPHTQGKVVAQLPLAQLLRVQSIGASAMINGLNFPWLEIETEWEGRTQRGWLWSGLVSHLSRKGNQGEWFLLGASSAEGDEITTELRVVKDGALLAQLAFPAIGELGHYLELKVSGGHSVPGVLHLIQPSFAYEACGYTNGEANIFWDGRKLHDLGHTRNWADAGFGYMFEEYRMPDHGEGLPDRILWIKEESKNDEMGNGVMTRTTKALHWNGTRLVDFTHEDLLNSRKD</sequence>
<keyword evidence="1" id="KW-0732">Signal</keyword>
<evidence type="ECO:0008006" key="4">
    <source>
        <dbReference type="Google" id="ProtNLM"/>
    </source>
</evidence>
<feature type="chain" id="PRO_5012361508" description="SH3 domain-containing protein" evidence="1">
    <location>
        <begin position="22"/>
        <end position="281"/>
    </location>
</feature>
<accession>A0A2D0NFA2</accession>